<gene>
    <name evidence="2" type="ORF">DYB25_000168</name>
    <name evidence="5" type="ORF">DYB26_001695</name>
    <name evidence="4" type="ORF">DYB30_000434</name>
    <name evidence="6" type="ORF">DYB31_000003</name>
    <name evidence="3" type="ORF">DYB34_000052</name>
    <name evidence="1" type="ORF">DYB36_000142</name>
</gene>
<dbReference type="EMBL" id="QUTF01018221">
    <property type="protein sequence ID" value="RHZ02622.1"/>
    <property type="molecule type" value="Genomic_DNA"/>
</dbReference>
<accession>A0A397B9J7</accession>
<evidence type="ECO:0000313" key="1">
    <source>
        <dbReference type="EMBL" id="RHX99401.1"/>
    </source>
</evidence>
<evidence type="ECO:0000313" key="10">
    <source>
        <dbReference type="Proteomes" id="UP000266643"/>
    </source>
</evidence>
<evidence type="ECO:0000313" key="5">
    <source>
        <dbReference type="EMBL" id="RHZ02622.1"/>
    </source>
</evidence>
<dbReference type="Proteomes" id="UP000283543">
    <property type="component" value="Unassembled WGS sequence"/>
</dbReference>
<dbReference type="Proteomes" id="UP000266643">
    <property type="component" value="Unassembled WGS sequence"/>
</dbReference>
<evidence type="ECO:0000313" key="11">
    <source>
        <dbReference type="Proteomes" id="UP000283543"/>
    </source>
</evidence>
<dbReference type="Proteomes" id="UP000266239">
    <property type="component" value="Unassembled WGS sequence"/>
</dbReference>
<dbReference type="Proteomes" id="UP000286510">
    <property type="component" value="Unassembled WGS sequence"/>
</dbReference>
<evidence type="ECO:0000313" key="4">
    <source>
        <dbReference type="EMBL" id="RHY65359.1"/>
    </source>
</evidence>
<sequence length="111" mass="12333">MINNLVAGRMFSALNNATPQMQLLEDKGHPQAAPSVPCSKTPTMFLEDAIDSIYWSLLIKFFPFDLTKSAPDLWDASEMTPSSVVPIFDQSCAGVLEAAYFSRRHRANHQS</sequence>
<dbReference type="EMBL" id="QUSZ01009202">
    <property type="protein sequence ID" value="RHX99401.1"/>
    <property type="molecule type" value="Genomic_DNA"/>
</dbReference>
<evidence type="ECO:0000313" key="9">
    <source>
        <dbReference type="Proteomes" id="UP000266239"/>
    </source>
</evidence>
<evidence type="ECO:0000313" key="6">
    <source>
        <dbReference type="EMBL" id="RHZ41603.1"/>
    </source>
</evidence>
<dbReference type="EMBL" id="QUTA01005605">
    <property type="protein sequence ID" value="RHY14990.1"/>
    <property type="molecule type" value="Genomic_DNA"/>
</dbReference>
<comment type="caution">
    <text evidence="2">The sequence shown here is derived from an EMBL/GenBank/DDBJ whole genome shotgun (WGS) entry which is preliminary data.</text>
</comment>
<dbReference type="AlphaFoldDB" id="A0A397B9J7"/>
<evidence type="ECO:0000313" key="7">
    <source>
        <dbReference type="Proteomes" id="UP000265427"/>
    </source>
</evidence>
<name>A0A397B9J7_APHAT</name>
<evidence type="ECO:0000313" key="12">
    <source>
        <dbReference type="Proteomes" id="UP000286510"/>
    </source>
</evidence>
<proteinExistence type="predicted"/>
<dbReference type="Proteomes" id="UP000265427">
    <property type="component" value="Unassembled WGS sequence"/>
</dbReference>
<dbReference type="EMBL" id="QUTD01004907">
    <property type="protein sequence ID" value="RHY65359.1"/>
    <property type="molecule type" value="Genomic_DNA"/>
</dbReference>
<reference evidence="7 8" key="1">
    <citation type="submission" date="2018-08" db="EMBL/GenBank/DDBJ databases">
        <title>Aphanomyces genome sequencing and annotation.</title>
        <authorList>
            <person name="Minardi D."/>
            <person name="Oidtmann B."/>
            <person name="Van Der Giezen M."/>
            <person name="Studholme D.J."/>
        </authorList>
    </citation>
    <scope>NUCLEOTIDE SEQUENCE [LARGE SCALE GENOMIC DNA]</scope>
    <source>
        <strain evidence="6 8">197901</strain>
        <strain evidence="4 10">D2</strain>
        <strain evidence="5 12">FDL457</strain>
        <strain evidence="1 7">Kv</strain>
        <strain evidence="3 11">Si</strain>
        <strain evidence="2 9">Yx</strain>
    </source>
</reference>
<evidence type="ECO:0000313" key="2">
    <source>
        <dbReference type="EMBL" id="RHY14990.1"/>
    </source>
</evidence>
<organism evidence="2 9">
    <name type="scientific">Aphanomyces astaci</name>
    <name type="common">Crayfish plague agent</name>
    <dbReference type="NCBI Taxonomy" id="112090"/>
    <lineage>
        <taxon>Eukaryota</taxon>
        <taxon>Sar</taxon>
        <taxon>Stramenopiles</taxon>
        <taxon>Oomycota</taxon>
        <taxon>Saprolegniomycetes</taxon>
        <taxon>Saprolegniales</taxon>
        <taxon>Verrucalvaceae</taxon>
        <taxon>Aphanomyces</taxon>
    </lineage>
</organism>
<dbReference type="Proteomes" id="UP000266196">
    <property type="component" value="Unassembled WGS sequence"/>
</dbReference>
<evidence type="ECO:0000313" key="3">
    <source>
        <dbReference type="EMBL" id="RHY36025.1"/>
    </source>
</evidence>
<dbReference type="EMBL" id="QUTE01000635">
    <property type="protein sequence ID" value="RHZ41603.1"/>
    <property type="molecule type" value="Genomic_DNA"/>
</dbReference>
<dbReference type="EMBL" id="QUTB01012194">
    <property type="protein sequence ID" value="RHY36025.1"/>
    <property type="molecule type" value="Genomic_DNA"/>
</dbReference>
<protein>
    <submittedName>
        <fullName evidence="2">Uncharacterized protein</fullName>
    </submittedName>
</protein>
<evidence type="ECO:0000313" key="8">
    <source>
        <dbReference type="Proteomes" id="UP000266196"/>
    </source>
</evidence>